<dbReference type="AlphaFoldDB" id="Q2RT10"/>
<dbReference type="HOGENOM" id="CLU_072786_4_1_5"/>
<dbReference type="STRING" id="269796.Rru_A1935"/>
<dbReference type="eggNOG" id="COG2771">
    <property type="taxonomic scope" value="Bacteria"/>
</dbReference>
<dbReference type="InterPro" id="IPR000792">
    <property type="entry name" value="Tscrpt_reg_LuxR_C"/>
</dbReference>
<dbReference type="EMBL" id="CP000230">
    <property type="protein sequence ID" value="ABC22735.1"/>
    <property type="molecule type" value="Genomic_DNA"/>
</dbReference>
<dbReference type="GO" id="GO:0003677">
    <property type="term" value="F:DNA binding"/>
    <property type="evidence" value="ECO:0007669"/>
    <property type="project" value="UniProtKB-KW"/>
</dbReference>
<keyword evidence="6" id="KW-1185">Reference proteome</keyword>
<dbReference type="Pfam" id="PF00196">
    <property type="entry name" value="GerE"/>
    <property type="match status" value="1"/>
</dbReference>
<dbReference type="PhylomeDB" id="Q2RT10"/>
<evidence type="ECO:0000256" key="1">
    <source>
        <dbReference type="ARBA" id="ARBA00023015"/>
    </source>
</evidence>
<dbReference type="InterPro" id="IPR016032">
    <property type="entry name" value="Sig_transdc_resp-reg_C-effctor"/>
</dbReference>
<keyword evidence="3" id="KW-0804">Transcription</keyword>
<dbReference type="SUPFAM" id="SSF75516">
    <property type="entry name" value="Pheromone-binding domain of LuxR-like quorum-sensing transcription factors"/>
    <property type="match status" value="1"/>
</dbReference>
<dbReference type="EnsemblBacteria" id="ABC22735">
    <property type="protein sequence ID" value="ABC22735"/>
    <property type="gene ID" value="Rru_A1935"/>
</dbReference>
<evidence type="ECO:0000259" key="4">
    <source>
        <dbReference type="PROSITE" id="PS50043"/>
    </source>
</evidence>
<dbReference type="Pfam" id="PF03472">
    <property type="entry name" value="Autoind_bind"/>
    <property type="match status" value="1"/>
</dbReference>
<keyword evidence="2" id="KW-0238">DNA-binding</keyword>
<dbReference type="GO" id="GO:0006355">
    <property type="term" value="P:regulation of DNA-templated transcription"/>
    <property type="evidence" value="ECO:0007669"/>
    <property type="project" value="InterPro"/>
</dbReference>
<dbReference type="Proteomes" id="UP000001929">
    <property type="component" value="Chromosome"/>
</dbReference>
<dbReference type="KEGG" id="rru:Rru_A1935"/>
<feature type="domain" description="HTH luxR-type" evidence="4">
    <location>
        <begin position="159"/>
        <end position="224"/>
    </location>
</feature>
<dbReference type="InterPro" id="IPR036388">
    <property type="entry name" value="WH-like_DNA-bd_sf"/>
</dbReference>
<dbReference type="PROSITE" id="PS50043">
    <property type="entry name" value="HTH_LUXR_2"/>
    <property type="match status" value="1"/>
</dbReference>
<reference evidence="5 6" key="1">
    <citation type="journal article" date="2011" name="Stand. Genomic Sci.">
        <title>Complete genome sequence of Rhodospirillum rubrum type strain (S1).</title>
        <authorList>
            <person name="Munk A.C."/>
            <person name="Copeland A."/>
            <person name="Lucas S."/>
            <person name="Lapidus A."/>
            <person name="Del Rio T.G."/>
            <person name="Barry K."/>
            <person name="Detter J.C."/>
            <person name="Hammon N."/>
            <person name="Israni S."/>
            <person name="Pitluck S."/>
            <person name="Brettin T."/>
            <person name="Bruce D."/>
            <person name="Han C."/>
            <person name="Tapia R."/>
            <person name="Gilna P."/>
            <person name="Schmutz J."/>
            <person name="Larimer F."/>
            <person name="Land M."/>
            <person name="Kyrpides N.C."/>
            <person name="Mavromatis K."/>
            <person name="Richardson P."/>
            <person name="Rohde M."/>
            <person name="Goker M."/>
            <person name="Klenk H.P."/>
            <person name="Zhang Y."/>
            <person name="Roberts G.P."/>
            <person name="Reslewic S."/>
            <person name="Schwartz D.C."/>
        </authorList>
    </citation>
    <scope>NUCLEOTIDE SEQUENCE [LARGE SCALE GENOMIC DNA]</scope>
    <source>
        <strain evidence="6">ATCC 11170 / ATH 1.1.1 / DSM 467 / LMG 4362 / NCIMB 8255 / S1</strain>
    </source>
</reference>
<dbReference type="SUPFAM" id="SSF46894">
    <property type="entry name" value="C-terminal effector domain of the bipartite response regulators"/>
    <property type="match status" value="1"/>
</dbReference>
<evidence type="ECO:0000256" key="3">
    <source>
        <dbReference type="ARBA" id="ARBA00023163"/>
    </source>
</evidence>
<dbReference type="InterPro" id="IPR036693">
    <property type="entry name" value="TF_LuxR_autoind-bd_dom_sf"/>
</dbReference>
<keyword evidence="1" id="KW-0805">Transcription regulation</keyword>
<evidence type="ECO:0000313" key="5">
    <source>
        <dbReference type="EMBL" id="ABC22735.1"/>
    </source>
</evidence>
<protein>
    <submittedName>
        <fullName evidence="5">Transcriptional regulator, LuxR family</fullName>
    </submittedName>
</protein>
<dbReference type="PANTHER" id="PTHR44688:SF16">
    <property type="entry name" value="DNA-BINDING TRANSCRIPTIONAL ACTIVATOR DEVR_DOSR"/>
    <property type="match status" value="1"/>
</dbReference>
<evidence type="ECO:0000256" key="2">
    <source>
        <dbReference type="ARBA" id="ARBA00023125"/>
    </source>
</evidence>
<dbReference type="SMART" id="SM00421">
    <property type="entry name" value="HTH_LUXR"/>
    <property type="match status" value="1"/>
</dbReference>
<name>Q2RT10_RHORT</name>
<dbReference type="CDD" id="cd06170">
    <property type="entry name" value="LuxR_C_like"/>
    <property type="match status" value="1"/>
</dbReference>
<organism evidence="5 6">
    <name type="scientific">Rhodospirillum rubrum (strain ATCC 11170 / ATH 1.1.1 / DSM 467 / LMG 4362 / NCIMB 8255 / S1)</name>
    <dbReference type="NCBI Taxonomy" id="269796"/>
    <lineage>
        <taxon>Bacteria</taxon>
        <taxon>Pseudomonadati</taxon>
        <taxon>Pseudomonadota</taxon>
        <taxon>Alphaproteobacteria</taxon>
        <taxon>Rhodospirillales</taxon>
        <taxon>Rhodospirillaceae</taxon>
        <taxon>Rhodospirillum</taxon>
    </lineage>
</organism>
<proteinExistence type="predicted"/>
<dbReference type="PANTHER" id="PTHR44688">
    <property type="entry name" value="DNA-BINDING TRANSCRIPTIONAL ACTIVATOR DEVR_DOSR"/>
    <property type="match status" value="1"/>
</dbReference>
<accession>Q2RT10</accession>
<dbReference type="Gene3D" id="1.10.10.10">
    <property type="entry name" value="Winged helix-like DNA-binding domain superfamily/Winged helix DNA-binding domain"/>
    <property type="match status" value="1"/>
</dbReference>
<dbReference type="Gene3D" id="3.30.450.80">
    <property type="entry name" value="Transcription factor LuxR-like, autoinducer-binding domain"/>
    <property type="match status" value="1"/>
</dbReference>
<dbReference type="InterPro" id="IPR005143">
    <property type="entry name" value="TF_LuxR_autoind-bd_dom"/>
</dbReference>
<gene>
    <name evidence="5" type="ordered locus">Rru_A1935</name>
</gene>
<evidence type="ECO:0000313" key="6">
    <source>
        <dbReference type="Proteomes" id="UP000001929"/>
    </source>
</evidence>
<dbReference type="PATRIC" id="fig|269796.9.peg.2018"/>
<dbReference type="PRINTS" id="PR00038">
    <property type="entry name" value="HTHLUXR"/>
</dbReference>
<sequence length="254" mass="28212">MRREFEAAGVPHVSYGALFSPHYRSDPGRETVYMSHFDQAFLDRYSQAGHLSHDTAVQWVFRFSQPVPWVTPRRLAELSERQIRVWEEGEAFGVRNGLSVPVRFGRDGSAGGLFFSATGLGDDDWRGILTDKGATLVALAYTFHEAMERFPLFSTRVNPQDHVIHLTNRERESLIWSARGCQVGEVADRLGVADRTAEHHLGAARRKLMARTTAQAVARALAMGLLFDGVAPLRRAPGDLPFPDPGADLQSVSI</sequence>